<evidence type="ECO:0000313" key="4">
    <source>
        <dbReference type="Proteomes" id="UP000027920"/>
    </source>
</evidence>
<protein>
    <recommendedName>
        <fullName evidence="2">Mtf2-like C-terminal domain-containing protein</fullName>
    </recommendedName>
</protein>
<dbReference type="InterPro" id="IPR040009">
    <property type="entry name" value="Mtf2/C5D6.12-like"/>
</dbReference>
<sequence length="461" mass="52190">MAAKVELPFLYQTRTLFCRPRPSLHLHILQRCFGHEPQSHQNQAEIKTTRRPRKGWVRTKRPKVYYGLSQPLAAPTTGSNINLRSTITTTERKAFEAILLASEWSGGSKTPSPLVDAIDLDVDNILQLFRTSIETRNNVSQPIASPAGPDPNRIGQLSSTSKSWRPEENESVIGGIVRQRIHEIVNALQAAATSTQQPGDIALWHACEVQIFPLGQKLHGKPVYQAPEFLGPEKFIFTPEHSDVPSEILEEEKKRHRAEFEAKESDPPTTTQPAANSKLERTQKHILDSREARAVLHHVYPAALLYALRLFARDFPSSHFAFNLLPRIRELGHTSYVLGASTQFYNSLISLKWHRNSSLREVCQLLSEMKQNGVEFDEATCHIVHHIADEREATMMSEIRESANIHENGRTAAWWGRHGQAIWFPKLAEWLDTMTEQLSQYDLPTIPPESASQPQPALEKQ</sequence>
<evidence type="ECO:0000256" key="1">
    <source>
        <dbReference type="SAM" id="MobiDB-lite"/>
    </source>
</evidence>
<dbReference type="GeneID" id="25275903"/>
<accession>A0A072PS99</accession>
<dbReference type="OrthoDB" id="2444174at2759"/>
<dbReference type="RefSeq" id="XP_013265569.1">
    <property type="nucleotide sequence ID" value="XM_013410115.1"/>
</dbReference>
<dbReference type="EMBL" id="AMGV01000001">
    <property type="protein sequence ID" value="KEF62979.1"/>
    <property type="molecule type" value="Genomic_DNA"/>
</dbReference>
<gene>
    <name evidence="3" type="ORF">A1O9_00954</name>
</gene>
<name>A0A072PS99_9EURO</name>
<organism evidence="3 4">
    <name type="scientific">Exophiala aquamarina CBS 119918</name>
    <dbReference type="NCBI Taxonomy" id="1182545"/>
    <lineage>
        <taxon>Eukaryota</taxon>
        <taxon>Fungi</taxon>
        <taxon>Dikarya</taxon>
        <taxon>Ascomycota</taxon>
        <taxon>Pezizomycotina</taxon>
        <taxon>Eurotiomycetes</taxon>
        <taxon>Chaetothyriomycetidae</taxon>
        <taxon>Chaetothyriales</taxon>
        <taxon>Herpotrichiellaceae</taxon>
        <taxon>Exophiala</taxon>
    </lineage>
</organism>
<evidence type="ECO:0000313" key="3">
    <source>
        <dbReference type="EMBL" id="KEF62979.1"/>
    </source>
</evidence>
<dbReference type="PANTHER" id="PTHR39468">
    <property type="entry name" value="CHROMOSOME 7, WHOLE GENOME SHOTGUN SEQUENCE"/>
    <property type="match status" value="1"/>
</dbReference>
<keyword evidence="4" id="KW-1185">Reference proteome</keyword>
<reference evidence="3 4" key="1">
    <citation type="submission" date="2013-03" db="EMBL/GenBank/DDBJ databases">
        <title>The Genome Sequence of Exophiala aquamarina CBS 119918.</title>
        <authorList>
            <consortium name="The Broad Institute Genomics Platform"/>
            <person name="Cuomo C."/>
            <person name="de Hoog S."/>
            <person name="Gorbushina A."/>
            <person name="Walker B."/>
            <person name="Young S.K."/>
            <person name="Zeng Q."/>
            <person name="Gargeya S."/>
            <person name="Fitzgerald M."/>
            <person name="Haas B."/>
            <person name="Abouelleil A."/>
            <person name="Allen A.W."/>
            <person name="Alvarado L."/>
            <person name="Arachchi H.M."/>
            <person name="Berlin A.M."/>
            <person name="Chapman S.B."/>
            <person name="Gainer-Dewar J."/>
            <person name="Goldberg J."/>
            <person name="Griggs A."/>
            <person name="Gujja S."/>
            <person name="Hansen M."/>
            <person name="Howarth C."/>
            <person name="Imamovic A."/>
            <person name="Ireland A."/>
            <person name="Larimer J."/>
            <person name="McCowan C."/>
            <person name="Murphy C."/>
            <person name="Pearson M."/>
            <person name="Poon T.W."/>
            <person name="Priest M."/>
            <person name="Roberts A."/>
            <person name="Saif S."/>
            <person name="Shea T."/>
            <person name="Sisk P."/>
            <person name="Sykes S."/>
            <person name="Wortman J."/>
            <person name="Nusbaum C."/>
            <person name="Birren B."/>
        </authorList>
    </citation>
    <scope>NUCLEOTIDE SEQUENCE [LARGE SCALE GENOMIC DNA]</scope>
    <source>
        <strain evidence="3 4">CBS 119918</strain>
    </source>
</reference>
<dbReference type="InterPro" id="IPR043837">
    <property type="entry name" value="Mtf2-like_C"/>
</dbReference>
<feature type="region of interest" description="Disordered" evidence="1">
    <location>
        <begin position="139"/>
        <end position="168"/>
    </location>
</feature>
<evidence type="ECO:0000259" key="2">
    <source>
        <dbReference type="Pfam" id="PF19189"/>
    </source>
</evidence>
<dbReference type="Proteomes" id="UP000027920">
    <property type="component" value="Unassembled WGS sequence"/>
</dbReference>
<dbReference type="STRING" id="1182545.A0A072PS99"/>
<dbReference type="AlphaFoldDB" id="A0A072PS99"/>
<dbReference type="PANTHER" id="PTHR39468:SF1">
    <property type="entry name" value="MTF2-LIKE C-TERMINAL DOMAIN-CONTAINING PROTEIN"/>
    <property type="match status" value="1"/>
</dbReference>
<feature type="region of interest" description="Disordered" evidence="1">
    <location>
        <begin position="258"/>
        <end position="281"/>
    </location>
</feature>
<dbReference type="VEuPathDB" id="FungiDB:A1O9_00954"/>
<feature type="domain" description="Mtf2-like C-terminal" evidence="2">
    <location>
        <begin position="272"/>
        <end position="416"/>
    </location>
</feature>
<dbReference type="HOGENOM" id="CLU_479794_0_0_1"/>
<dbReference type="Pfam" id="PF19189">
    <property type="entry name" value="Mtf2"/>
    <property type="match status" value="1"/>
</dbReference>
<dbReference type="GO" id="GO:0005739">
    <property type="term" value="C:mitochondrion"/>
    <property type="evidence" value="ECO:0007669"/>
    <property type="project" value="InterPro"/>
</dbReference>
<comment type="caution">
    <text evidence="3">The sequence shown here is derived from an EMBL/GenBank/DDBJ whole genome shotgun (WGS) entry which is preliminary data.</text>
</comment>
<proteinExistence type="predicted"/>